<evidence type="ECO:0000313" key="2">
    <source>
        <dbReference type="Proteomes" id="UP000244005"/>
    </source>
</evidence>
<dbReference type="PANTHER" id="PTHR36391:SF1">
    <property type="entry name" value="FURRY"/>
    <property type="match status" value="1"/>
</dbReference>
<dbReference type="EMBL" id="KZ772691">
    <property type="protein sequence ID" value="PTQ44622.1"/>
    <property type="molecule type" value="Genomic_DNA"/>
</dbReference>
<keyword evidence="2" id="KW-1185">Reference proteome</keyword>
<dbReference type="OMA" id="GSKTHYV"/>
<evidence type="ECO:0000313" key="1">
    <source>
        <dbReference type="EMBL" id="PTQ44622.1"/>
    </source>
</evidence>
<gene>
    <name evidence="1" type="ORF">MARPO_0019s0055</name>
</gene>
<dbReference type="Gramene" id="Mp1g12850.1">
    <property type="protein sequence ID" value="Mp1g12850.1.cds1"/>
    <property type="gene ID" value="Mp1g12850"/>
</dbReference>
<organism evidence="1 2">
    <name type="scientific">Marchantia polymorpha</name>
    <name type="common">Common liverwort</name>
    <name type="synonym">Marchantia aquatica</name>
    <dbReference type="NCBI Taxonomy" id="3197"/>
    <lineage>
        <taxon>Eukaryota</taxon>
        <taxon>Viridiplantae</taxon>
        <taxon>Streptophyta</taxon>
        <taxon>Embryophyta</taxon>
        <taxon>Marchantiophyta</taxon>
        <taxon>Marchantiopsida</taxon>
        <taxon>Marchantiidae</taxon>
        <taxon>Marchantiales</taxon>
        <taxon>Marchantiaceae</taxon>
        <taxon>Marchantia</taxon>
    </lineage>
</organism>
<proteinExistence type="predicted"/>
<protein>
    <submittedName>
        <fullName evidence="1">Uncharacterized protein</fullName>
    </submittedName>
</protein>
<sequence length="120" mass="13453">MSKAKGIATGALKFFKKPWQITGPASSPEFLEALPDAADYRKHAPATQPKRVFVPQAEPEHVFDIKYYTRDRRRTPPTTTMLEVSPSEITLEGLPPVAGKWYEAGKLHHFSDNPGEGYQK</sequence>
<dbReference type="Proteomes" id="UP000244005">
    <property type="component" value="Unassembled WGS sequence"/>
</dbReference>
<dbReference type="AlphaFoldDB" id="A0A2R6XEU6"/>
<reference evidence="2" key="1">
    <citation type="journal article" date="2017" name="Cell">
        <title>Insights into land plant evolution garnered from the Marchantia polymorpha genome.</title>
        <authorList>
            <person name="Bowman J.L."/>
            <person name="Kohchi T."/>
            <person name="Yamato K.T."/>
            <person name="Jenkins J."/>
            <person name="Shu S."/>
            <person name="Ishizaki K."/>
            <person name="Yamaoka S."/>
            <person name="Nishihama R."/>
            <person name="Nakamura Y."/>
            <person name="Berger F."/>
            <person name="Adam C."/>
            <person name="Aki S.S."/>
            <person name="Althoff F."/>
            <person name="Araki T."/>
            <person name="Arteaga-Vazquez M.A."/>
            <person name="Balasubrmanian S."/>
            <person name="Barry K."/>
            <person name="Bauer D."/>
            <person name="Boehm C.R."/>
            <person name="Briginshaw L."/>
            <person name="Caballero-Perez J."/>
            <person name="Catarino B."/>
            <person name="Chen F."/>
            <person name="Chiyoda S."/>
            <person name="Chovatia M."/>
            <person name="Davies K.M."/>
            <person name="Delmans M."/>
            <person name="Demura T."/>
            <person name="Dierschke T."/>
            <person name="Dolan L."/>
            <person name="Dorantes-Acosta A.E."/>
            <person name="Eklund D.M."/>
            <person name="Florent S.N."/>
            <person name="Flores-Sandoval E."/>
            <person name="Fujiyama A."/>
            <person name="Fukuzawa H."/>
            <person name="Galik B."/>
            <person name="Grimanelli D."/>
            <person name="Grimwood J."/>
            <person name="Grossniklaus U."/>
            <person name="Hamada T."/>
            <person name="Haseloff J."/>
            <person name="Hetherington A.J."/>
            <person name="Higo A."/>
            <person name="Hirakawa Y."/>
            <person name="Hundley H.N."/>
            <person name="Ikeda Y."/>
            <person name="Inoue K."/>
            <person name="Inoue S.I."/>
            <person name="Ishida S."/>
            <person name="Jia Q."/>
            <person name="Kakita M."/>
            <person name="Kanazawa T."/>
            <person name="Kawai Y."/>
            <person name="Kawashima T."/>
            <person name="Kennedy M."/>
            <person name="Kinose K."/>
            <person name="Kinoshita T."/>
            <person name="Kohara Y."/>
            <person name="Koide E."/>
            <person name="Komatsu K."/>
            <person name="Kopischke S."/>
            <person name="Kubo M."/>
            <person name="Kyozuka J."/>
            <person name="Lagercrantz U."/>
            <person name="Lin S.S."/>
            <person name="Lindquist E."/>
            <person name="Lipzen A.M."/>
            <person name="Lu C.W."/>
            <person name="De Luna E."/>
            <person name="Martienssen R.A."/>
            <person name="Minamino N."/>
            <person name="Mizutani M."/>
            <person name="Mizutani M."/>
            <person name="Mochizuki N."/>
            <person name="Monte I."/>
            <person name="Mosher R."/>
            <person name="Nagasaki H."/>
            <person name="Nakagami H."/>
            <person name="Naramoto S."/>
            <person name="Nishitani K."/>
            <person name="Ohtani M."/>
            <person name="Okamoto T."/>
            <person name="Okumura M."/>
            <person name="Phillips J."/>
            <person name="Pollak B."/>
            <person name="Reinders A."/>
            <person name="Rovekamp M."/>
            <person name="Sano R."/>
            <person name="Sawa S."/>
            <person name="Schmid M.W."/>
            <person name="Shirakawa M."/>
            <person name="Solano R."/>
            <person name="Spunde A."/>
            <person name="Suetsugu N."/>
            <person name="Sugano S."/>
            <person name="Sugiyama A."/>
            <person name="Sun R."/>
            <person name="Suzuki Y."/>
            <person name="Takenaka M."/>
            <person name="Takezawa D."/>
            <person name="Tomogane H."/>
            <person name="Tsuzuki M."/>
            <person name="Ueda T."/>
            <person name="Umeda M."/>
            <person name="Ward J.M."/>
            <person name="Watanabe Y."/>
            <person name="Yazaki K."/>
            <person name="Yokoyama R."/>
            <person name="Yoshitake Y."/>
            <person name="Yotsui I."/>
            <person name="Zachgo S."/>
            <person name="Schmutz J."/>
        </authorList>
    </citation>
    <scope>NUCLEOTIDE SEQUENCE [LARGE SCALE GENOMIC DNA]</scope>
    <source>
        <strain evidence="2">Tak-1</strain>
    </source>
</reference>
<name>A0A2R6XEU6_MARPO</name>
<dbReference type="PANTHER" id="PTHR36391">
    <property type="entry name" value="FURRY"/>
    <property type="match status" value="1"/>
</dbReference>
<dbReference type="OrthoDB" id="1904516at2759"/>
<accession>A0A2R6XEU6</accession>